<dbReference type="AlphaFoldDB" id="A0A2Z5G1B5"/>
<feature type="active site" description="Proton acceptor" evidence="5">
    <location>
        <position position="43"/>
    </location>
</feature>
<dbReference type="SUPFAM" id="SSF75005">
    <property type="entry name" value="Arabinanase/levansucrase/invertase"/>
    <property type="match status" value="1"/>
</dbReference>
<evidence type="ECO:0000256" key="3">
    <source>
        <dbReference type="ARBA" id="ARBA00022801"/>
    </source>
</evidence>
<evidence type="ECO:0000256" key="5">
    <source>
        <dbReference type="PIRSR" id="PIRSR606710-1"/>
    </source>
</evidence>
<evidence type="ECO:0000256" key="8">
    <source>
        <dbReference type="SAM" id="MobiDB-lite"/>
    </source>
</evidence>
<dbReference type="PIRSF" id="PIRSF025414">
    <property type="entry name" value="Alpha-L-arabinofuranosidase"/>
    <property type="match status" value="1"/>
</dbReference>
<feature type="active site" description="Proton donor" evidence="5">
    <location>
        <position position="228"/>
    </location>
</feature>
<feature type="site" description="Important for catalytic activity, responsible for pKa modulation of the active site Glu and correct orientation of both the proton donor and substrate" evidence="6">
    <location>
        <position position="154"/>
    </location>
</feature>
<evidence type="ECO:0000256" key="2">
    <source>
        <dbReference type="ARBA" id="ARBA00022729"/>
    </source>
</evidence>
<dbReference type="EMBL" id="CP030840">
    <property type="protein sequence ID" value="AXC12973.1"/>
    <property type="molecule type" value="Genomic_DNA"/>
</dbReference>
<evidence type="ECO:0000256" key="1">
    <source>
        <dbReference type="ARBA" id="ARBA00009865"/>
    </source>
</evidence>
<dbReference type="PANTHER" id="PTHR43817">
    <property type="entry name" value="GLYCOSYL HYDROLASE"/>
    <property type="match status" value="1"/>
</dbReference>
<dbReference type="GO" id="GO:0005975">
    <property type="term" value="P:carbohydrate metabolic process"/>
    <property type="evidence" value="ECO:0007669"/>
    <property type="project" value="InterPro"/>
</dbReference>
<sequence>MRQAIFPFSRCSAILTVLLLTSICGGQSNAKTFTNPLLPSGADPWVLQWHDTYYYMNTTGQNLTIWKTADITDLAHAEKKVVWTPPLTGPYSHEIWAPELHRIQNRWYIYFAADAGTNASHRVWVLENKSEDPMAGTWQMKGKLSSPADHWAIDPSVFEVDGADYVVWSGWDTESNGVQRIFIARLLNPWTLGSKPTIISTPEFPWEKVGDILKSAQVESLPHVDVNEGPEILQHDRKIILIYSASGCWTDYYELGMITATAGSDLLDPSSWKKSSNPVFWQSPEASVYGPGHNTFFKSPDGKEDWILYHANSEPGQGCGRSRSPRAQRFTWNPDGTPDFGRPIATSQPLPKPSM</sequence>
<evidence type="ECO:0000313" key="10">
    <source>
        <dbReference type="EMBL" id="AXC12973.1"/>
    </source>
</evidence>
<evidence type="ECO:0000256" key="4">
    <source>
        <dbReference type="ARBA" id="ARBA00023295"/>
    </source>
</evidence>
<dbReference type="RefSeq" id="WP_114208070.1">
    <property type="nucleotide sequence ID" value="NZ_CP030840.1"/>
</dbReference>
<keyword evidence="3 7" id="KW-0378">Hydrolase</keyword>
<feature type="chain" id="PRO_5016251981" evidence="9">
    <location>
        <begin position="31"/>
        <end position="355"/>
    </location>
</feature>
<protein>
    <submittedName>
        <fullName evidence="10">Alpha-L-arabinofuranosidase II</fullName>
    </submittedName>
</protein>
<dbReference type="KEGG" id="abas:ACPOL_3692"/>
<reference evidence="10 11" key="1">
    <citation type="journal article" date="2018" name="Front. Microbiol.">
        <title>Hydrolytic Capabilities as a Key to Environmental Success: Chitinolytic and Cellulolytic Acidobacteria From Acidic Sub-arctic Soils and Boreal Peatlands.</title>
        <authorList>
            <person name="Belova S.E."/>
            <person name="Ravin N.V."/>
            <person name="Pankratov T.A."/>
            <person name="Rakitin A.L."/>
            <person name="Ivanova A.A."/>
            <person name="Beletsky A.V."/>
            <person name="Mardanov A.V."/>
            <person name="Sinninghe Damste J.S."/>
            <person name="Dedysh S.N."/>
        </authorList>
    </citation>
    <scope>NUCLEOTIDE SEQUENCE [LARGE SCALE GENOMIC DNA]</scope>
    <source>
        <strain evidence="10 11">SBC82</strain>
    </source>
</reference>
<organism evidence="10 11">
    <name type="scientific">Acidisarcina polymorpha</name>
    <dbReference type="NCBI Taxonomy" id="2211140"/>
    <lineage>
        <taxon>Bacteria</taxon>
        <taxon>Pseudomonadati</taxon>
        <taxon>Acidobacteriota</taxon>
        <taxon>Terriglobia</taxon>
        <taxon>Terriglobales</taxon>
        <taxon>Acidobacteriaceae</taxon>
        <taxon>Acidisarcina</taxon>
    </lineage>
</organism>
<dbReference type="Pfam" id="PF04616">
    <property type="entry name" value="Glyco_hydro_43"/>
    <property type="match status" value="1"/>
</dbReference>
<name>A0A2Z5G1B5_9BACT</name>
<dbReference type="InterPro" id="IPR006710">
    <property type="entry name" value="Glyco_hydro_43"/>
</dbReference>
<keyword evidence="11" id="KW-1185">Reference proteome</keyword>
<evidence type="ECO:0000313" key="11">
    <source>
        <dbReference type="Proteomes" id="UP000253606"/>
    </source>
</evidence>
<proteinExistence type="inferred from homology"/>
<dbReference type="OrthoDB" id="177947at2"/>
<evidence type="ECO:0000256" key="9">
    <source>
        <dbReference type="SAM" id="SignalP"/>
    </source>
</evidence>
<dbReference type="GO" id="GO:0004553">
    <property type="term" value="F:hydrolase activity, hydrolyzing O-glycosyl compounds"/>
    <property type="evidence" value="ECO:0007669"/>
    <property type="project" value="InterPro"/>
</dbReference>
<comment type="similarity">
    <text evidence="1 7">Belongs to the glycosyl hydrolase 43 family.</text>
</comment>
<feature type="signal peptide" evidence="9">
    <location>
        <begin position="1"/>
        <end position="30"/>
    </location>
</feature>
<dbReference type="PANTHER" id="PTHR43817:SF1">
    <property type="entry name" value="HYDROLASE, FAMILY 43, PUTATIVE (AFU_ORTHOLOGUE AFUA_3G01660)-RELATED"/>
    <property type="match status" value="1"/>
</dbReference>
<keyword evidence="4 7" id="KW-0326">Glycosidase</keyword>
<dbReference type="Proteomes" id="UP000253606">
    <property type="component" value="Chromosome"/>
</dbReference>
<evidence type="ECO:0000256" key="6">
    <source>
        <dbReference type="PIRSR" id="PIRSR606710-2"/>
    </source>
</evidence>
<feature type="region of interest" description="Disordered" evidence="8">
    <location>
        <begin position="314"/>
        <end position="355"/>
    </location>
</feature>
<accession>A0A2Z5G1B5</accession>
<dbReference type="CDD" id="cd18820">
    <property type="entry name" value="GH43_LbAraf43-like"/>
    <property type="match status" value="1"/>
</dbReference>
<gene>
    <name evidence="10" type="ORF">ACPOL_3692</name>
</gene>
<evidence type="ECO:0000256" key="7">
    <source>
        <dbReference type="RuleBase" id="RU361187"/>
    </source>
</evidence>
<dbReference type="InterPro" id="IPR023296">
    <property type="entry name" value="Glyco_hydro_beta-prop_sf"/>
</dbReference>
<dbReference type="InterPro" id="IPR016828">
    <property type="entry name" value="Alpha-L-arabinofuranosidase"/>
</dbReference>
<dbReference type="Gene3D" id="2.115.10.20">
    <property type="entry name" value="Glycosyl hydrolase domain, family 43"/>
    <property type="match status" value="1"/>
</dbReference>
<keyword evidence="2 9" id="KW-0732">Signal</keyword>